<dbReference type="InterPro" id="IPR002669">
    <property type="entry name" value="UreD"/>
</dbReference>
<comment type="caution">
    <text evidence="2">The sequence shown here is derived from an EMBL/GenBank/DDBJ whole genome shotgun (WGS) entry which is preliminary data.</text>
</comment>
<keyword evidence="3" id="KW-1185">Reference proteome</keyword>
<dbReference type="RefSeq" id="WP_378612616.1">
    <property type="nucleotide sequence ID" value="NZ_JBHSAX010000013.1"/>
</dbReference>
<evidence type="ECO:0000313" key="2">
    <source>
        <dbReference type="EMBL" id="MFC3962859.1"/>
    </source>
</evidence>
<dbReference type="EMBL" id="JBHSAX010000013">
    <property type="protein sequence ID" value="MFC3962859.1"/>
    <property type="molecule type" value="Genomic_DNA"/>
</dbReference>
<dbReference type="Proteomes" id="UP001595696">
    <property type="component" value="Unassembled WGS sequence"/>
</dbReference>
<gene>
    <name evidence="2" type="ORF">ACFO0B_12770</name>
</gene>
<accession>A0ABV8DSZ7</accession>
<evidence type="ECO:0000313" key="3">
    <source>
        <dbReference type="Proteomes" id="UP001595696"/>
    </source>
</evidence>
<reference evidence="3" key="1">
    <citation type="journal article" date="2019" name="Int. J. Syst. Evol. Microbiol.">
        <title>The Global Catalogue of Microorganisms (GCM) 10K type strain sequencing project: providing services to taxonomists for standard genome sequencing and annotation.</title>
        <authorList>
            <consortium name="The Broad Institute Genomics Platform"/>
            <consortium name="The Broad Institute Genome Sequencing Center for Infectious Disease"/>
            <person name="Wu L."/>
            <person name="Ma J."/>
        </authorList>
    </citation>
    <scope>NUCLEOTIDE SEQUENCE [LARGE SCALE GENOMIC DNA]</scope>
    <source>
        <strain evidence="3">CGMCC 4.7330</strain>
    </source>
</reference>
<keyword evidence="1" id="KW-0143">Chaperone</keyword>
<sequence>MRTVLRVLAAPGISPRIEAEGGIAARQTGPETVHLIGTAATPLGGDHLELVLEVLPGARLRVRSVAAMIALPARGTPDSTARWRLTVGAGAELDLDTEPTIVAGGARHRTVTELRLAPDAAVRVRERVRIGRAGEDNGHWTGDLIADIDGAESVPLLRHRLELGSGSGTDDALSAPRTLESVLRYPDDRPAETVGLTASHLPLGAGGSLFTEVGIVRPGRTEPSRAVVAARA</sequence>
<proteinExistence type="predicted"/>
<name>A0ABV8DSZ7_9NOCA</name>
<organism evidence="2 3">
    <name type="scientific">Nocardia jiangsuensis</name>
    <dbReference type="NCBI Taxonomy" id="1691563"/>
    <lineage>
        <taxon>Bacteria</taxon>
        <taxon>Bacillati</taxon>
        <taxon>Actinomycetota</taxon>
        <taxon>Actinomycetes</taxon>
        <taxon>Mycobacteriales</taxon>
        <taxon>Nocardiaceae</taxon>
        <taxon>Nocardia</taxon>
    </lineage>
</organism>
<evidence type="ECO:0000256" key="1">
    <source>
        <dbReference type="ARBA" id="ARBA00023186"/>
    </source>
</evidence>
<dbReference type="Pfam" id="PF01774">
    <property type="entry name" value="UreD"/>
    <property type="match status" value="1"/>
</dbReference>
<protein>
    <submittedName>
        <fullName evidence="2">Urease accessory protein UreD</fullName>
    </submittedName>
</protein>